<evidence type="ECO:0000256" key="2">
    <source>
        <dbReference type="ARBA" id="ARBA00023015"/>
    </source>
</evidence>
<evidence type="ECO:0000313" key="8">
    <source>
        <dbReference type="Proteomes" id="UP000251402"/>
    </source>
</evidence>
<accession>A0A5C1I0D9</accession>
<dbReference type="EMBL" id="CP043450">
    <property type="protein sequence ID" value="QEM11435.1"/>
    <property type="molecule type" value="Genomic_DNA"/>
</dbReference>
<dbReference type="GO" id="GO:0003677">
    <property type="term" value="F:DNA binding"/>
    <property type="evidence" value="ECO:0007669"/>
    <property type="project" value="InterPro"/>
</dbReference>
<dbReference type="Pfam" id="PF08281">
    <property type="entry name" value="Sigma70_r4_2"/>
    <property type="match status" value="1"/>
</dbReference>
<proteinExistence type="inferred from homology"/>
<dbReference type="InterPro" id="IPR013249">
    <property type="entry name" value="RNA_pol_sigma70_r4_t2"/>
</dbReference>
<feature type="domain" description="RNA polymerase sigma-70 region 2" evidence="5">
    <location>
        <begin position="26"/>
        <end position="91"/>
    </location>
</feature>
<dbReference type="SUPFAM" id="SSF88659">
    <property type="entry name" value="Sigma3 and sigma4 domains of RNA polymerase sigma factors"/>
    <property type="match status" value="1"/>
</dbReference>
<dbReference type="Proteomes" id="UP000251402">
    <property type="component" value="Chromosome"/>
</dbReference>
<dbReference type="AlphaFoldDB" id="A0A5C1I0D9"/>
<dbReference type="SUPFAM" id="SSF88946">
    <property type="entry name" value="Sigma2 domain of RNA polymerase sigma factors"/>
    <property type="match status" value="1"/>
</dbReference>
<dbReference type="KEGG" id="mrub:DEO27_015845"/>
<dbReference type="InterPro" id="IPR007627">
    <property type="entry name" value="RNA_pol_sigma70_r2"/>
</dbReference>
<dbReference type="RefSeq" id="WP_112573973.1">
    <property type="nucleotide sequence ID" value="NZ_CP043450.1"/>
</dbReference>
<feature type="domain" description="RNA polymerase sigma factor 70 region 4 type 2" evidence="6">
    <location>
        <begin position="123"/>
        <end position="175"/>
    </location>
</feature>
<protein>
    <submittedName>
        <fullName evidence="7">RNA polymerase sigma-70 factor</fullName>
    </submittedName>
</protein>
<dbReference type="PANTHER" id="PTHR43133:SF46">
    <property type="entry name" value="RNA POLYMERASE SIGMA-70 FACTOR ECF SUBFAMILY"/>
    <property type="match status" value="1"/>
</dbReference>
<reference evidence="7" key="1">
    <citation type="submission" date="2019-08" db="EMBL/GenBank/DDBJ databases">
        <title>Comparative genome analysis confer to the adaptation heavy metal polluted environment.</title>
        <authorList>
            <person name="Li Y."/>
        </authorList>
    </citation>
    <scope>NUCLEOTIDE SEQUENCE [LARGE SCALE GENOMIC DNA]</scope>
    <source>
        <strain evidence="7">P1</strain>
    </source>
</reference>
<keyword evidence="4" id="KW-0804">Transcription</keyword>
<evidence type="ECO:0000256" key="1">
    <source>
        <dbReference type="ARBA" id="ARBA00010641"/>
    </source>
</evidence>
<evidence type="ECO:0000256" key="3">
    <source>
        <dbReference type="ARBA" id="ARBA00023082"/>
    </source>
</evidence>
<dbReference type="InterPro" id="IPR014327">
    <property type="entry name" value="RNA_pol_sigma70_bacteroid"/>
</dbReference>
<evidence type="ECO:0000256" key="4">
    <source>
        <dbReference type="ARBA" id="ARBA00023163"/>
    </source>
</evidence>
<keyword evidence="2" id="KW-0805">Transcription regulation</keyword>
<dbReference type="InterPro" id="IPR014284">
    <property type="entry name" value="RNA_pol_sigma-70_dom"/>
</dbReference>
<evidence type="ECO:0000259" key="6">
    <source>
        <dbReference type="Pfam" id="PF08281"/>
    </source>
</evidence>
<evidence type="ECO:0000313" key="7">
    <source>
        <dbReference type="EMBL" id="QEM11435.1"/>
    </source>
</evidence>
<keyword evidence="8" id="KW-1185">Reference proteome</keyword>
<organism evidence="7 8">
    <name type="scientific">Mucilaginibacter rubeus</name>
    <dbReference type="NCBI Taxonomy" id="2027860"/>
    <lineage>
        <taxon>Bacteria</taxon>
        <taxon>Pseudomonadati</taxon>
        <taxon>Bacteroidota</taxon>
        <taxon>Sphingobacteriia</taxon>
        <taxon>Sphingobacteriales</taxon>
        <taxon>Sphingobacteriaceae</taxon>
        <taxon>Mucilaginibacter</taxon>
    </lineage>
</organism>
<comment type="similarity">
    <text evidence="1">Belongs to the sigma-70 factor family. ECF subfamily.</text>
</comment>
<dbReference type="GO" id="GO:0016987">
    <property type="term" value="F:sigma factor activity"/>
    <property type="evidence" value="ECO:0007669"/>
    <property type="project" value="UniProtKB-KW"/>
</dbReference>
<gene>
    <name evidence="7" type="ORF">DEO27_015845</name>
</gene>
<dbReference type="GO" id="GO:0006352">
    <property type="term" value="P:DNA-templated transcription initiation"/>
    <property type="evidence" value="ECO:0007669"/>
    <property type="project" value="InterPro"/>
</dbReference>
<name>A0A5C1I0D9_9SPHI</name>
<dbReference type="NCBIfam" id="TIGR02985">
    <property type="entry name" value="Sig70_bacteroi1"/>
    <property type="match status" value="1"/>
</dbReference>
<keyword evidence="3" id="KW-0731">Sigma factor</keyword>
<dbReference type="InterPro" id="IPR036388">
    <property type="entry name" value="WH-like_DNA-bd_sf"/>
</dbReference>
<dbReference type="Pfam" id="PF04542">
    <property type="entry name" value="Sigma70_r2"/>
    <property type="match status" value="1"/>
</dbReference>
<dbReference type="PANTHER" id="PTHR43133">
    <property type="entry name" value="RNA POLYMERASE ECF-TYPE SIGMA FACTO"/>
    <property type="match status" value="1"/>
</dbReference>
<dbReference type="Gene3D" id="1.10.1740.10">
    <property type="match status" value="1"/>
</dbReference>
<dbReference type="NCBIfam" id="TIGR02937">
    <property type="entry name" value="sigma70-ECF"/>
    <property type="match status" value="1"/>
</dbReference>
<dbReference type="OrthoDB" id="665981at2"/>
<dbReference type="InterPro" id="IPR013325">
    <property type="entry name" value="RNA_pol_sigma_r2"/>
</dbReference>
<evidence type="ECO:0000259" key="5">
    <source>
        <dbReference type="Pfam" id="PF04542"/>
    </source>
</evidence>
<dbReference type="Gene3D" id="1.10.10.10">
    <property type="entry name" value="Winged helix-like DNA-binding domain superfamily/Winged helix DNA-binding domain"/>
    <property type="match status" value="1"/>
</dbReference>
<sequence>MHNTPVSDPELWLAVRNDDEHAFAMLFDRYWVRLYKTALRYLKDREQSEEAVHDVFLNIWERRGQLEIESVPNFLLSAIRYQVYNRMRAAKPPITLELGDLEMSNLPDYNQGDFRIKNQELLQELSQYLEKLPKRCQEIFYMSRMDNLSNQEIAGRLGISKRTVENQITMALKHLRSCFKQVSTILCLYYMFFK</sequence>
<dbReference type="InterPro" id="IPR039425">
    <property type="entry name" value="RNA_pol_sigma-70-like"/>
</dbReference>
<dbReference type="InterPro" id="IPR013324">
    <property type="entry name" value="RNA_pol_sigma_r3/r4-like"/>
</dbReference>